<evidence type="ECO:0000313" key="9">
    <source>
        <dbReference type="EMBL" id="MDQ0362359.1"/>
    </source>
</evidence>
<organism evidence="9 10">
    <name type="scientific">Breznakia pachnodae</name>
    <dbReference type="NCBI Taxonomy" id="265178"/>
    <lineage>
        <taxon>Bacteria</taxon>
        <taxon>Bacillati</taxon>
        <taxon>Bacillota</taxon>
        <taxon>Erysipelotrichia</taxon>
        <taxon>Erysipelotrichales</taxon>
        <taxon>Erysipelotrichaceae</taxon>
        <taxon>Breznakia</taxon>
    </lineage>
</organism>
<evidence type="ECO:0000256" key="6">
    <source>
        <dbReference type="ARBA" id="ARBA00038076"/>
    </source>
</evidence>
<comment type="subcellular location">
    <subcellularLocation>
        <location evidence="1">Cell membrane</location>
        <topology evidence="1">Multi-pass membrane protein</topology>
    </subcellularLocation>
</comment>
<evidence type="ECO:0000256" key="5">
    <source>
        <dbReference type="ARBA" id="ARBA00023136"/>
    </source>
</evidence>
<proteinExistence type="inferred from homology"/>
<keyword evidence="2" id="KW-1003">Cell membrane</keyword>
<evidence type="ECO:0000256" key="1">
    <source>
        <dbReference type="ARBA" id="ARBA00004651"/>
    </source>
</evidence>
<dbReference type="PANTHER" id="PTHR30572:SF4">
    <property type="entry name" value="ABC TRANSPORTER PERMEASE YTRF"/>
    <property type="match status" value="1"/>
</dbReference>
<sequence length="480" mass="55990">MKTMRLALRNMKANWMFCLIVCIISTFLLSSFIFVSAYQLQIHERIEENKEKVMNKVFLKTNEKNEFMNDEDAESMHQQSYFYKKWDYFNVVKSVNVTYEEFQTYAASELVEDSYYQYNIHVEIHEDDVNGYKDDLTENGWGPMIMIYASNDLGVNALGSQIDEPLEGRMPEQLNEVTLKKTEAEKYKLSIGDRFRIKEDHINYLGEQDGPSIESTLTIVGISEKATYTTIDTIEAYNKGFEEMYIANDGEVPYYVGYYVTNDVVFNLHDYNDVKKFINEVSQTNPDLAEILSYDTDAYQQLVTTLEMTNKDLNKSLLYISGISILLILIVSIYEYQKRKKDFNILELQGMTKKSIIQQLLVEKLYIVIVAIIASFILFILFAQPILDQILLQVKDSRIGVDIYENSYLYTDWMSNLTNISLYDSHLLNVNDMLIIPVNYKNISWIIFIIVGLLILVWSNIFVAIRVIRNKQLHLGRERI</sequence>
<reference evidence="9 10" key="1">
    <citation type="submission" date="2023-07" db="EMBL/GenBank/DDBJ databases">
        <title>Genomic Encyclopedia of Type Strains, Phase IV (KMG-IV): sequencing the most valuable type-strain genomes for metagenomic binning, comparative biology and taxonomic classification.</title>
        <authorList>
            <person name="Goeker M."/>
        </authorList>
    </citation>
    <scope>NUCLEOTIDE SEQUENCE [LARGE SCALE GENOMIC DNA]</scope>
    <source>
        <strain evidence="9 10">DSM 16784</strain>
    </source>
</reference>
<dbReference type="RefSeq" id="WP_307409908.1">
    <property type="nucleotide sequence ID" value="NZ_JAUSUR010000006.1"/>
</dbReference>
<feature type="transmembrane region" description="Helical" evidence="7">
    <location>
        <begin position="443"/>
        <end position="468"/>
    </location>
</feature>
<evidence type="ECO:0000256" key="2">
    <source>
        <dbReference type="ARBA" id="ARBA00022475"/>
    </source>
</evidence>
<dbReference type="Proteomes" id="UP001230220">
    <property type="component" value="Unassembled WGS sequence"/>
</dbReference>
<evidence type="ECO:0000313" key="10">
    <source>
        <dbReference type="Proteomes" id="UP001230220"/>
    </source>
</evidence>
<dbReference type="EMBL" id="JAUSUR010000006">
    <property type="protein sequence ID" value="MDQ0362359.1"/>
    <property type="molecule type" value="Genomic_DNA"/>
</dbReference>
<dbReference type="InterPro" id="IPR003838">
    <property type="entry name" value="ABC3_permease_C"/>
</dbReference>
<accession>A0ABU0E6M2</accession>
<keyword evidence="4 7" id="KW-1133">Transmembrane helix</keyword>
<feature type="transmembrane region" description="Helical" evidence="7">
    <location>
        <begin position="365"/>
        <end position="387"/>
    </location>
</feature>
<protein>
    <recommendedName>
        <fullName evidence="8">ABC3 transporter permease C-terminal domain-containing protein</fullName>
    </recommendedName>
</protein>
<feature type="domain" description="ABC3 transporter permease C-terminal" evidence="8">
    <location>
        <begin position="320"/>
        <end position="471"/>
    </location>
</feature>
<gene>
    <name evidence="9" type="ORF">J2S15_003113</name>
</gene>
<evidence type="ECO:0000256" key="3">
    <source>
        <dbReference type="ARBA" id="ARBA00022692"/>
    </source>
</evidence>
<dbReference type="InterPro" id="IPR050250">
    <property type="entry name" value="Macrolide_Exporter_MacB"/>
</dbReference>
<comment type="caution">
    <text evidence="9">The sequence shown here is derived from an EMBL/GenBank/DDBJ whole genome shotgun (WGS) entry which is preliminary data.</text>
</comment>
<feature type="transmembrane region" description="Helical" evidence="7">
    <location>
        <begin position="317"/>
        <end position="336"/>
    </location>
</feature>
<evidence type="ECO:0000256" key="7">
    <source>
        <dbReference type="SAM" id="Phobius"/>
    </source>
</evidence>
<comment type="similarity">
    <text evidence="6">Belongs to the ABC-4 integral membrane protein family.</text>
</comment>
<name>A0ABU0E6M2_9FIRM</name>
<keyword evidence="5 7" id="KW-0472">Membrane</keyword>
<dbReference type="Pfam" id="PF02687">
    <property type="entry name" value="FtsX"/>
    <property type="match status" value="1"/>
</dbReference>
<keyword evidence="3 7" id="KW-0812">Transmembrane</keyword>
<keyword evidence="10" id="KW-1185">Reference proteome</keyword>
<dbReference type="PANTHER" id="PTHR30572">
    <property type="entry name" value="MEMBRANE COMPONENT OF TRANSPORTER-RELATED"/>
    <property type="match status" value="1"/>
</dbReference>
<evidence type="ECO:0000256" key="4">
    <source>
        <dbReference type="ARBA" id="ARBA00022989"/>
    </source>
</evidence>
<evidence type="ECO:0000259" key="8">
    <source>
        <dbReference type="Pfam" id="PF02687"/>
    </source>
</evidence>